<dbReference type="Gene3D" id="3.90.25.10">
    <property type="entry name" value="UDP-galactose 4-epimerase, domain 1"/>
    <property type="match status" value="1"/>
</dbReference>
<evidence type="ECO:0000259" key="1">
    <source>
        <dbReference type="Pfam" id="PF13460"/>
    </source>
</evidence>
<dbReference type="Gene3D" id="3.40.50.720">
    <property type="entry name" value="NAD(P)-binding Rossmann-like Domain"/>
    <property type="match status" value="1"/>
</dbReference>
<dbReference type="Pfam" id="PF13460">
    <property type="entry name" value="NAD_binding_10"/>
    <property type="match status" value="1"/>
</dbReference>
<dbReference type="Proteomes" id="UP001583193">
    <property type="component" value="Unassembled WGS sequence"/>
</dbReference>
<evidence type="ECO:0000313" key="2">
    <source>
        <dbReference type="EMBL" id="KAL1866271.1"/>
    </source>
</evidence>
<dbReference type="InterPro" id="IPR051604">
    <property type="entry name" value="Ergot_Alk_Oxidoreductase"/>
</dbReference>
<proteinExistence type="predicted"/>
<protein>
    <recommendedName>
        <fullName evidence="1">NAD(P)-binding domain-containing protein</fullName>
    </recommendedName>
</protein>
<keyword evidence="3" id="KW-1185">Reference proteome</keyword>
<organism evidence="2 3">
    <name type="scientific">Paecilomyces lecythidis</name>
    <dbReference type="NCBI Taxonomy" id="3004212"/>
    <lineage>
        <taxon>Eukaryota</taxon>
        <taxon>Fungi</taxon>
        <taxon>Dikarya</taxon>
        <taxon>Ascomycota</taxon>
        <taxon>Pezizomycotina</taxon>
        <taxon>Eurotiomycetes</taxon>
        <taxon>Eurotiomycetidae</taxon>
        <taxon>Eurotiales</taxon>
        <taxon>Thermoascaceae</taxon>
        <taxon>Paecilomyces</taxon>
    </lineage>
</organism>
<dbReference type="SUPFAM" id="SSF51735">
    <property type="entry name" value="NAD(P)-binding Rossmann-fold domains"/>
    <property type="match status" value="1"/>
</dbReference>
<name>A0ABR3WRJ4_9EURO</name>
<dbReference type="EMBL" id="JAVDPF010000052">
    <property type="protein sequence ID" value="KAL1866271.1"/>
    <property type="molecule type" value="Genomic_DNA"/>
</dbReference>
<reference evidence="2 3" key="1">
    <citation type="journal article" date="2024" name="IMA Fungus">
        <title>IMA Genome - F19 : A genome assembly and annotation guide to empower mycologists, including annotated draft genome sequences of Ceratocystis pirilliformis, Diaporthe australafricana, Fusarium ophioides, Paecilomyces lecythidis, and Sporothrix stenoceras.</title>
        <authorList>
            <person name="Aylward J."/>
            <person name="Wilson A.M."/>
            <person name="Visagie C.M."/>
            <person name="Spraker J."/>
            <person name="Barnes I."/>
            <person name="Buitendag C."/>
            <person name="Ceriani C."/>
            <person name="Del Mar Angel L."/>
            <person name="du Plessis D."/>
            <person name="Fuchs T."/>
            <person name="Gasser K."/>
            <person name="Kramer D."/>
            <person name="Li W."/>
            <person name="Munsamy K."/>
            <person name="Piso A."/>
            <person name="Price J.L."/>
            <person name="Sonnekus B."/>
            <person name="Thomas C."/>
            <person name="van der Nest A."/>
            <person name="van Dijk A."/>
            <person name="van Heerden A."/>
            <person name="van Vuuren N."/>
            <person name="Yilmaz N."/>
            <person name="Duong T.A."/>
            <person name="van der Merwe N.A."/>
            <person name="Wingfield M.J."/>
            <person name="Wingfield B.D."/>
        </authorList>
    </citation>
    <scope>NUCLEOTIDE SEQUENCE [LARGE SCALE GENOMIC DNA]</scope>
    <source>
        <strain evidence="2 3">CMW 18167</strain>
    </source>
</reference>
<dbReference type="PANTHER" id="PTHR43162:SF1">
    <property type="entry name" value="PRESTALK A DIFFERENTIATION PROTEIN A"/>
    <property type="match status" value="1"/>
</dbReference>
<dbReference type="InterPro" id="IPR016040">
    <property type="entry name" value="NAD(P)-bd_dom"/>
</dbReference>
<accession>A0ABR3WRJ4</accession>
<feature type="domain" description="NAD(P)-binding" evidence="1">
    <location>
        <begin position="10"/>
        <end position="141"/>
    </location>
</feature>
<dbReference type="InterPro" id="IPR036291">
    <property type="entry name" value="NAD(P)-bd_dom_sf"/>
</dbReference>
<gene>
    <name evidence="2" type="ORF">Plec18167_009111</name>
</gene>
<comment type="caution">
    <text evidence="2">The sequence shown here is derived from an EMBL/GenBank/DDBJ whole genome shotgun (WGS) entry which is preliminary data.</text>
</comment>
<dbReference type="PANTHER" id="PTHR43162">
    <property type="match status" value="1"/>
</dbReference>
<evidence type="ECO:0000313" key="3">
    <source>
        <dbReference type="Proteomes" id="UP001583193"/>
    </source>
</evidence>
<sequence length="288" mass="32157">MVLPKILIVGATGAVGRLLLRELLSLPDPPSIRVSTRNPAKLDLPPSVEVVKGDLNDVSSYHQLFEGIDRAYLYAVPEAPLERLFMTAKNCNVRHVVLLSSLSAEMDPEGVLGKTFCIVEDGVKRAGLQYTFLRAGSFSSNTLLFWMPQIQEMGRLWMTCPDTQMAPISEIDIARAAVVALTTDKLINKAVRLTGPSCKTHQDQLDDINRLRHREGKDPFESIIVPAEVWKAKTSDFIVPDLQDQLIKFWEEGQAVSPKIYSSESITGMPSESFEEWLESHKEMFLGD</sequence>